<evidence type="ECO:0000256" key="2">
    <source>
        <dbReference type="RuleBase" id="RU000461"/>
    </source>
</evidence>
<protein>
    <submittedName>
        <fullName evidence="4">Cytochrome P450</fullName>
    </submittedName>
</protein>
<keyword evidence="2" id="KW-0560">Oxidoreductase</keyword>
<evidence type="ECO:0000256" key="1">
    <source>
        <dbReference type="ARBA" id="ARBA00010617"/>
    </source>
</evidence>
<dbReference type="InterPro" id="IPR017972">
    <property type="entry name" value="Cyt_P450_CS"/>
</dbReference>
<evidence type="ECO:0000313" key="4">
    <source>
        <dbReference type="EMBL" id="GAA2208165.1"/>
    </source>
</evidence>
<dbReference type="CDD" id="cd11030">
    <property type="entry name" value="CYP105-like"/>
    <property type="match status" value="1"/>
</dbReference>
<name>A0ABP5P8S2_9ACTN</name>
<dbReference type="PRINTS" id="PR00359">
    <property type="entry name" value="BP450"/>
</dbReference>
<sequence length="398" mass="43712">MNDDFPSFPGARPSACPFDPPPEYAGWREADGLQRVRLSDGSLAWAISRYDDIRAALGDPRISADDRDPNLPLSAAALSRPPAFPRMDDPEHARHRRMLIKDFTLRRINGLRPRIQEIVDGFLEEMTAKGPPADLVRDFALPVPSLVISLLLGVPYEDHEFFQRNSGVLVNPLCSEQDKTQASVALFTYLLELVERRRSEPGDDIVSRLARERIAAGELTAQEAAMSGMTLLVAGHETTAKMISLGTLALLWHPDRLAALRDTGDPAVVANAVDELLRYITLAENLIVRVAAEDVEIGGRLIRAGDGIILNLLSGNHDPSAFPDPDALDLGRNARGHVAFGYGIHQCLGQPLARAELEIALPALLRRLPGLRLTIPLEQVELRPDLSRYPSELPIAWG</sequence>
<dbReference type="Gene3D" id="1.10.630.10">
    <property type="entry name" value="Cytochrome P450"/>
    <property type="match status" value="1"/>
</dbReference>
<dbReference type="EMBL" id="BAAAQX010000008">
    <property type="protein sequence ID" value="GAA2208165.1"/>
    <property type="molecule type" value="Genomic_DNA"/>
</dbReference>
<evidence type="ECO:0000256" key="3">
    <source>
        <dbReference type="SAM" id="MobiDB-lite"/>
    </source>
</evidence>
<keyword evidence="2" id="KW-0349">Heme</keyword>
<dbReference type="PROSITE" id="PS00086">
    <property type="entry name" value="CYTOCHROME_P450"/>
    <property type="match status" value="1"/>
</dbReference>
<feature type="region of interest" description="Disordered" evidence="3">
    <location>
        <begin position="1"/>
        <end position="21"/>
    </location>
</feature>
<dbReference type="InterPro" id="IPR001128">
    <property type="entry name" value="Cyt_P450"/>
</dbReference>
<dbReference type="Proteomes" id="UP001499843">
    <property type="component" value="Unassembled WGS sequence"/>
</dbReference>
<comment type="similarity">
    <text evidence="1 2">Belongs to the cytochrome P450 family.</text>
</comment>
<keyword evidence="2" id="KW-0408">Iron</keyword>
<keyword evidence="5" id="KW-1185">Reference proteome</keyword>
<evidence type="ECO:0000313" key="5">
    <source>
        <dbReference type="Proteomes" id="UP001499843"/>
    </source>
</evidence>
<dbReference type="RefSeq" id="WP_344476044.1">
    <property type="nucleotide sequence ID" value="NZ_BAAAQX010000008.1"/>
</dbReference>
<proteinExistence type="inferred from homology"/>
<dbReference type="PRINTS" id="PR00385">
    <property type="entry name" value="P450"/>
</dbReference>
<reference evidence="5" key="1">
    <citation type="journal article" date="2019" name="Int. J. Syst. Evol. Microbiol.">
        <title>The Global Catalogue of Microorganisms (GCM) 10K type strain sequencing project: providing services to taxonomists for standard genome sequencing and annotation.</title>
        <authorList>
            <consortium name="The Broad Institute Genomics Platform"/>
            <consortium name="The Broad Institute Genome Sequencing Center for Infectious Disease"/>
            <person name="Wu L."/>
            <person name="Ma J."/>
        </authorList>
    </citation>
    <scope>NUCLEOTIDE SEQUENCE [LARGE SCALE GENOMIC DNA]</scope>
    <source>
        <strain evidence="5">JCM 16114</strain>
    </source>
</reference>
<keyword evidence="2" id="KW-0503">Monooxygenase</keyword>
<dbReference type="PANTHER" id="PTHR46696">
    <property type="entry name" value="P450, PUTATIVE (EUROFUNG)-RELATED"/>
    <property type="match status" value="1"/>
</dbReference>
<organism evidence="4 5">
    <name type="scientific">Nonomuraea monospora</name>
    <dbReference type="NCBI Taxonomy" id="568818"/>
    <lineage>
        <taxon>Bacteria</taxon>
        <taxon>Bacillati</taxon>
        <taxon>Actinomycetota</taxon>
        <taxon>Actinomycetes</taxon>
        <taxon>Streptosporangiales</taxon>
        <taxon>Streptosporangiaceae</taxon>
        <taxon>Nonomuraea</taxon>
    </lineage>
</organism>
<dbReference type="InterPro" id="IPR036396">
    <property type="entry name" value="Cyt_P450_sf"/>
</dbReference>
<dbReference type="SUPFAM" id="SSF48264">
    <property type="entry name" value="Cytochrome P450"/>
    <property type="match status" value="1"/>
</dbReference>
<dbReference type="Pfam" id="PF00067">
    <property type="entry name" value="p450"/>
    <property type="match status" value="1"/>
</dbReference>
<gene>
    <name evidence="4" type="ORF">GCM10009850_036230</name>
</gene>
<dbReference type="PANTHER" id="PTHR46696:SF1">
    <property type="entry name" value="CYTOCHROME P450 YJIB-RELATED"/>
    <property type="match status" value="1"/>
</dbReference>
<dbReference type="InterPro" id="IPR002397">
    <property type="entry name" value="Cyt_P450_B"/>
</dbReference>
<accession>A0ABP5P8S2</accession>
<keyword evidence="2" id="KW-0479">Metal-binding</keyword>
<comment type="caution">
    <text evidence="4">The sequence shown here is derived from an EMBL/GenBank/DDBJ whole genome shotgun (WGS) entry which is preliminary data.</text>
</comment>